<dbReference type="PROSITE" id="PS51755">
    <property type="entry name" value="OMPR_PHOB"/>
    <property type="match status" value="1"/>
</dbReference>
<dbReference type="RefSeq" id="WP_158081780.1">
    <property type="nucleotide sequence ID" value="NZ_MSZX01000011.1"/>
</dbReference>
<comment type="caution">
    <text evidence="10">The sequence shown here is derived from an EMBL/GenBank/DDBJ whole genome shotgun (WGS) entry which is preliminary data.</text>
</comment>
<evidence type="ECO:0000259" key="9">
    <source>
        <dbReference type="PROSITE" id="PS51755"/>
    </source>
</evidence>
<dbReference type="GO" id="GO:0005829">
    <property type="term" value="C:cytosol"/>
    <property type="evidence" value="ECO:0007669"/>
    <property type="project" value="TreeGrafter"/>
</dbReference>
<dbReference type="InterPro" id="IPR001789">
    <property type="entry name" value="Sig_transdc_resp-reg_receiver"/>
</dbReference>
<dbReference type="InterPro" id="IPR039420">
    <property type="entry name" value="WalR-like"/>
</dbReference>
<dbReference type="OrthoDB" id="9790442at2"/>
<dbReference type="GO" id="GO:0000156">
    <property type="term" value="F:phosphorelay response regulator activity"/>
    <property type="evidence" value="ECO:0007669"/>
    <property type="project" value="TreeGrafter"/>
</dbReference>
<dbReference type="PANTHER" id="PTHR48111:SF22">
    <property type="entry name" value="REGULATOR OF RPOS"/>
    <property type="match status" value="1"/>
</dbReference>
<evidence type="ECO:0000256" key="7">
    <source>
        <dbReference type="PROSITE-ProRule" id="PRU01091"/>
    </source>
</evidence>
<dbReference type="EMBL" id="MSZX01000011">
    <property type="protein sequence ID" value="OPA74299.1"/>
    <property type="molecule type" value="Genomic_DNA"/>
</dbReference>
<dbReference type="Pfam" id="PF00486">
    <property type="entry name" value="Trans_reg_C"/>
    <property type="match status" value="1"/>
</dbReference>
<dbReference type="Proteomes" id="UP000190188">
    <property type="component" value="Unassembled WGS sequence"/>
</dbReference>
<feature type="domain" description="Response regulatory" evidence="8">
    <location>
        <begin position="4"/>
        <end position="118"/>
    </location>
</feature>
<feature type="domain" description="OmpR/PhoB-type" evidence="9">
    <location>
        <begin position="134"/>
        <end position="232"/>
    </location>
</feature>
<gene>
    <name evidence="10" type="ORF">BVG16_24550</name>
</gene>
<protein>
    <recommendedName>
        <fullName evidence="12">DNA-binding response regulator</fullName>
    </recommendedName>
</protein>
<dbReference type="Gene3D" id="3.40.50.2300">
    <property type="match status" value="1"/>
</dbReference>
<proteinExistence type="predicted"/>
<feature type="DNA-binding region" description="OmpR/PhoB-type" evidence="7">
    <location>
        <begin position="134"/>
        <end position="232"/>
    </location>
</feature>
<dbReference type="InterPro" id="IPR036388">
    <property type="entry name" value="WH-like_DNA-bd_sf"/>
</dbReference>
<dbReference type="AlphaFoldDB" id="A0A1T2X364"/>
<evidence type="ECO:0000256" key="6">
    <source>
        <dbReference type="PROSITE-ProRule" id="PRU00169"/>
    </source>
</evidence>
<keyword evidence="5" id="KW-0804">Transcription</keyword>
<dbReference type="InterPro" id="IPR001867">
    <property type="entry name" value="OmpR/PhoB-type_DNA-bd"/>
</dbReference>
<evidence type="ECO:0000259" key="8">
    <source>
        <dbReference type="PROSITE" id="PS50110"/>
    </source>
</evidence>
<evidence type="ECO:0000256" key="5">
    <source>
        <dbReference type="ARBA" id="ARBA00023163"/>
    </source>
</evidence>
<dbReference type="Gene3D" id="1.10.10.10">
    <property type="entry name" value="Winged helix-like DNA-binding domain superfamily/Winged helix DNA-binding domain"/>
    <property type="match status" value="1"/>
</dbReference>
<keyword evidence="11" id="KW-1185">Reference proteome</keyword>
<evidence type="ECO:0000313" key="11">
    <source>
        <dbReference type="Proteomes" id="UP000190188"/>
    </source>
</evidence>
<dbReference type="GO" id="GO:0000976">
    <property type="term" value="F:transcription cis-regulatory region binding"/>
    <property type="evidence" value="ECO:0007669"/>
    <property type="project" value="TreeGrafter"/>
</dbReference>
<evidence type="ECO:0000256" key="3">
    <source>
        <dbReference type="ARBA" id="ARBA00023015"/>
    </source>
</evidence>
<dbReference type="InterPro" id="IPR011006">
    <property type="entry name" value="CheY-like_superfamily"/>
</dbReference>
<dbReference type="GO" id="GO:0032993">
    <property type="term" value="C:protein-DNA complex"/>
    <property type="evidence" value="ECO:0007669"/>
    <property type="project" value="TreeGrafter"/>
</dbReference>
<evidence type="ECO:0000256" key="1">
    <source>
        <dbReference type="ARBA" id="ARBA00022553"/>
    </source>
</evidence>
<dbReference type="PANTHER" id="PTHR48111">
    <property type="entry name" value="REGULATOR OF RPOS"/>
    <property type="match status" value="1"/>
</dbReference>
<evidence type="ECO:0000256" key="2">
    <source>
        <dbReference type="ARBA" id="ARBA00023012"/>
    </source>
</evidence>
<evidence type="ECO:0000313" key="10">
    <source>
        <dbReference type="EMBL" id="OPA74299.1"/>
    </source>
</evidence>
<dbReference type="STRING" id="1324314.BVG16_24550"/>
<evidence type="ECO:0000256" key="4">
    <source>
        <dbReference type="ARBA" id="ARBA00023125"/>
    </source>
</evidence>
<dbReference type="SMART" id="SM00862">
    <property type="entry name" value="Trans_reg_C"/>
    <property type="match status" value="1"/>
</dbReference>
<keyword evidence="1" id="KW-0597">Phosphoprotein</keyword>
<dbReference type="GO" id="GO:0006355">
    <property type="term" value="P:regulation of DNA-templated transcription"/>
    <property type="evidence" value="ECO:0007669"/>
    <property type="project" value="InterPro"/>
</dbReference>
<name>A0A1T2X364_9BACL</name>
<dbReference type="PROSITE" id="PS50110">
    <property type="entry name" value="RESPONSE_REGULATORY"/>
    <property type="match status" value="1"/>
</dbReference>
<comment type="caution">
    <text evidence="6">Lacks conserved residue(s) required for the propagation of feature annotation.</text>
</comment>
<evidence type="ECO:0008006" key="12">
    <source>
        <dbReference type="Google" id="ProtNLM"/>
    </source>
</evidence>
<accession>A0A1T2X364</accession>
<sequence length="239" mass="28045">MENRVLIIDYDENHTHLLTLRLQYEGYTVECSRTGEEGVQWVQTESWSMILLAMQLPDRNGMDVLRQIRTIDEGTPVILLSEEDHWLYKVRGLDQGANDYMVKPVQVAELMARIRVCLRHRQVEGNEDEAAQQDVTMAMGELVIHPGLREVTQGDTKIDLTPTEFNLLMYLVENRNQVMTREQILQHVWGYEFFGNTNIVDVYIRYLRQKLDYPFKQKRIRTCRGIGYFIRDASQSQCI</sequence>
<organism evidence="10 11">
    <name type="scientific">Paenibacillus selenitireducens</name>
    <dbReference type="NCBI Taxonomy" id="1324314"/>
    <lineage>
        <taxon>Bacteria</taxon>
        <taxon>Bacillati</taxon>
        <taxon>Bacillota</taxon>
        <taxon>Bacilli</taxon>
        <taxon>Bacillales</taxon>
        <taxon>Paenibacillaceae</taxon>
        <taxon>Paenibacillus</taxon>
    </lineage>
</organism>
<reference evidence="10 11" key="1">
    <citation type="submission" date="2017-01" db="EMBL/GenBank/DDBJ databases">
        <title>Genome analysis of Paenibacillus selenitrireducens ES3-24.</title>
        <authorList>
            <person name="Xu D."/>
            <person name="Yao R."/>
            <person name="Zheng S."/>
        </authorList>
    </citation>
    <scope>NUCLEOTIDE SEQUENCE [LARGE SCALE GENOMIC DNA]</scope>
    <source>
        <strain evidence="10 11">ES3-24</strain>
    </source>
</reference>
<keyword evidence="2" id="KW-0902">Two-component regulatory system</keyword>
<dbReference type="FunFam" id="1.10.10.10:FF:000005">
    <property type="entry name" value="Two-component system response regulator"/>
    <property type="match status" value="1"/>
</dbReference>
<dbReference type="SMART" id="SM00448">
    <property type="entry name" value="REC"/>
    <property type="match status" value="1"/>
</dbReference>
<dbReference type="CDD" id="cd00383">
    <property type="entry name" value="trans_reg_C"/>
    <property type="match status" value="1"/>
</dbReference>
<keyword evidence="3" id="KW-0805">Transcription regulation</keyword>
<dbReference type="Pfam" id="PF00072">
    <property type="entry name" value="Response_reg"/>
    <property type="match status" value="1"/>
</dbReference>
<keyword evidence="4 7" id="KW-0238">DNA-binding</keyword>
<dbReference type="SUPFAM" id="SSF52172">
    <property type="entry name" value="CheY-like"/>
    <property type="match status" value="1"/>
</dbReference>